<comment type="subunit">
    <text evidence="1">Homodimer. Interacts (via C-terminus) with the viral DNA polymerase. Interacts with the viral helicase/primase. Part of the replicase complex that includes the DNA polymerase, the primase/helicase and the single-stranded DNA binding protein.</text>
</comment>
<protein>
    <recommendedName>
        <fullName evidence="1">Single-stranded DNA-binding protein</fullName>
        <shortName evidence="1">SSB protein</shortName>
    </recommendedName>
    <alternativeName>
        <fullName evidence="1">Helix-destabilizing protein</fullName>
    </alternativeName>
</protein>
<comment type="function">
    <text evidence="1">Single-stranded DNA-binding protein that participates in viral DNA replication, formation of concatemers, recombination and repair of double-stranded breaks. Coats the lagging-strand ssDNA as the replication fork advances and stimulates the activities of viral DNA polymerase and primase/helicase. Coordinates simultaneous synthesis of leading- and lagging-strands. Together with DNA primase/helicase, promotes pairing of two homologous DNA molecules containing complementary single-stranded regions and mediates homologous DNA strand exchange. Promotes also the formation of joint molecules. Disrupts loops, hairpins and other secondary structures present on ssDNA to reduce and eliminate pausing of viral DNA polymerase at specific sites during elongation.</text>
</comment>
<dbReference type="InterPro" id="IPR049476">
    <property type="entry name" value="SBB_BPT7"/>
</dbReference>
<accession>A0A1V0E6B6</accession>
<dbReference type="PIRSF" id="PIRSF004311">
    <property type="entry name" value="Helix_destablz_SSB_T7"/>
    <property type="match status" value="1"/>
</dbReference>
<keyword evidence="5" id="KW-1185">Reference proteome</keyword>
<keyword evidence="1" id="KW-1194">Viral DNA replication</keyword>
<keyword evidence="1" id="KW-0233">DNA recombination</keyword>
<dbReference type="GO" id="GO:0039693">
    <property type="term" value="P:viral DNA genome replication"/>
    <property type="evidence" value="ECO:0007669"/>
    <property type="project" value="UniProtKB-UniRule"/>
</dbReference>
<keyword evidence="1" id="KW-0234">DNA repair</keyword>
<dbReference type="InterPro" id="IPR016411">
    <property type="entry name" value="SSB_T7"/>
</dbReference>
<feature type="region of interest" description="Disordered" evidence="2">
    <location>
        <begin position="188"/>
        <end position="240"/>
    </location>
</feature>
<keyword evidence="1" id="KW-0235">DNA replication</keyword>
<comment type="domain">
    <text evidence="1">The acidic C-terminus is involved in modulating the ssDNA binding properties. It is also required for dimer formation and for interactions with the viral DNA polymerase and the helicase.</text>
</comment>
<dbReference type="GO" id="GO:0006281">
    <property type="term" value="P:DNA repair"/>
    <property type="evidence" value="ECO:0007669"/>
    <property type="project" value="UniProtKB-UniRule"/>
</dbReference>
<dbReference type="Pfam" id="PF21265">
    <property type="entry name" value="SBB_T7"/>
    <property type="match status" value="1"/>
</dbReference>
<dbReference type="SUPFAM" id="SSF50249">
    <property type="entry name" value="Nucleic acid-binding proteins"/>
    <property type="match status" value="1"/>
</dbReference>
<evidence type="ECO:0000259" key="3">
    <source>
        <dbReference type="Pfam" id="PF21265"/>
    </source>
</evidence>
<name>A0A1V0E6B6_9CAUD</name>
<feature type="compositionally biased region" description="Basic and acidic residues" evidence="2">
    <location>
        <begin position="201"/>
        <end position="225"/>
    </location>
</feature>
<keyword evidence="1 4" id="KW-0238">DNA-binding</keyword>
<gene>
    <name evidence="4" type="ORF">IL33_17</name>
</gene>
<evidence type="ECO:0000256" key="1">
    <source>
        <dbReference type="HAMAP-Rule" id="MF_04153"/>
    </source>
</evidence>
<evidence type="ECO:0000313" key="4">
    <source>
        <dbReference type="EMBL" id="ARB12425.1"/>
    </source>
</evidence>
<reference evidence="4 5" key="1">
    <citation type="submission" date="2017-02" db="EMBL/GenBank/DDBJ databases">
        <title>Genome sequencing and assembly of Klebsiella pneumoniae phages.</title>
        <authorList>
            <person name="Labudda L."/>
            <person name="Strapagiel D."/>
            <person name="Karczewska-Golec J."/>
            <person name="Golec P."/>
        </authorList>
    </citation>
    <scope>NUCLEOTIDE SEQUENCE [LARGE SCALE GENOMIC DNA]</scope>
</reference>
<organism evidence="4 5">
    <name type="scientific">Klebsiella phage vB_KpnP_IL33</name>
    <dbReference type="NCBI Taxonomy" id="1907783"/>
    <lineage>
        <taxon>Viruses</taxon>
        <taxon>Duplodnaviria</taxon>
        <taxon>Heunggongvirae</taxon>
        <taxon>Uroviricota</taxon>
        <taxon>Caudoviricetes</taxon>
        <taxon>Autographivirales</taxon>
        <taxon>Autotranscriptaviridae</taxon>
        <taxon>Studiervirinae</taxon>
        <taxon>Przondovirus</taxon>
        <taxon>Przondovirus IL33</taxon>
    </lineage>
</organism>
<evidence type="ECO:0000313" key="5">
    <source>
        <dbReference type="Proteomes" id="UP000225807"/>
    </source>
</evidence>
<feature type="compositionally biased region" description="Acidic residues" evidence="2">
    <location>
        <begin position="226"/>
        <end position="240"/>
    </location>
</feature>
<dbReference type="InterPro" id="IPR012340">
    <property type="entry name" value="NA-bd_OB-fold"/>
</dbReference>
<keyword evidence="1" id="KW-0227">DNA damage</keyword>
<sequence length="240" mass="26477">MAFAKKKIYTTKIGTCEPYAYFNKPDFGGEGFENPRGTYKGSVTFKNEDCQELVDLIVKTHEENYAARLEAHEANPPKVQKGKKPLKPYEGDMPFFDNGDGTTTFNFKCYGSYEDKKTGETKKIVLGVVDAKGKRIQDVPIIGGGSKVKIRFSLVPYGWSAVAGASVKLQLEGVMLVELATFGGGEDDWADEAVEGGYEAGEPRSRKPQEDPKDWSGEVDPKDWSGEEADEGEAEEDDDF</sequence>
<proteinExistence type="inferred from homology"/>
<evidence type="ECO:0000256" key="2">
    <source>
        <dbReference type="SAM" id="MobiDB-lite"/>
    </source>
</evidence>
<feature type="domain" description="Single-stranded DNA-binding protein BPT7" evidence="3">
    <location>
        <begin position="13"/>
        <end position="179"/>
    </location>
</feature>
<dbReference type="GO" id="GO:0003697">
    <property type="term" value="F:single-stranded DNA binding"/>
    <property type="evidence" value="ECO:0007669"/>
    <property type="project" value="UniProtKB-UniRule"/>
</dbReference>
<dbReference type="EMBL" id="KY652724">
    <property type="protein sequence ID" value="ARB12425.1"/>
    <property type="molecule type" value="Genomic_DNA"/>
</dbReference>
<dbReference type="HAMAP" id="MF_04153">
    <property type="entry name" value="SSB_T7"/>
    <property type="match status" value="1"/>
</dbReference>
<dbReference type="Proteomes" id="UP000225807">
    <property type="component" value="Segment"/>
</dbReference>
<comment type="similarity">
    <text evidence="1">Belongs to the Teseptimavirus single-stranded DNA-binding protein family.</text>
</comment>
<dbReference type="Gene3D" id="2.40.50.140">
    <property type="entry name" value="Nucleic acid-binding proteins"/>
    <property type="match status" value="1"/>
</dbReference>
<dbReference type="GO" id="GO:0006310">
    <property type="term" value="P:DNA recombination"/>
    <property type="evidence" value="ECO:0007669"/>
    <property type="project" value="UniProtKB-UniRule"/>
</dbReference>